<gene>
    <name evidence="3" type="ORF">K443DRAFT_14313</name>
</gene>
<feature type="region of interest" description="Disordered" evidence="1">
    <location>
        <begin position="349"/>
        <end position="378"/>
    </location>
</feature>
<dbReference type="InterPro" id="IPR002190">
    <property type="entry name" value="MHD_dom"/>
</dbReference>
<dbReference type="Pfam" id="PF01454">
    <property type="entry name" value="MAGE"/>
    <property type="match status" value="1"/>
</dbReference>
<feature type="domain" description="MAGE" evidence="2">
    <location>
        <begin position="214"/>
        <end position="506"/>
    </location>
</feature>
<evidence type="ECO:0000313" key="4">
    <source>
        <dbReference type="Proteomes" id="UP000054477"/>
    </source>
</evidence>
<dbReference type="PANTHER" id="PTHR11736">
    <property type="entry name" value="MELANOMA-ASSOCIATED ANTIGEN MAGE ANTIGEN"/>
    <property type="match status" value="1"/>
</dbReference>
<evidence type="ECO:0000313" key="3">
    <source>
        <dbReference type="EMBL" id="KIJ91547.1"/>
    </source>
</evidence>
<dbReference type="STRING" id="1095629.A0A0C9X4Y6"/>
<feature type="region of interest" description="Disordered" evidence="1">
    <location>
        <begin position="519"/>
        <end position="542"/>
    </location>
</feature>
<feature type="compositionally biased region" description="Acidic residues" evidence="1">
    <location>
        <begin position="349"/>
        <end position="367"/>
    </location>
</feature>
<protein>
    <recommendedName>
        <fullName evidence="2">MAGE domain-containing protein</fullName>
    </recommendedName>
</protein>
<accession>A0A0C9X4Y6</accession>
<dbReference type="HOGENOM" id="CLU_477395_0_0_1"/>
<dbReference type="AlphaFoldDB" id="A0A0C9X4Y6"/>
<feature type="compositionally biased region" description="Basic and acidic residues" evidence="1">
    <location>
        <begin position="1"/>
        <end position="25"/>
    </location>
</feature>
<organism evidence="3 4">
    <name type="scientific">Laccaria amethystina LaAM-08-1</name>
    <dbReference type="NCBI Taxonomy" id="1095629"/>
    <lineage>
        <taxon>Eukaryota</taxon>
        <taxon>Fungi</taxon>
        <taxon>Dikarya</taxon>
        <taxon>Basidiomycota</taxon>
        <taxon>Agaricomycotina</taxon>
        <taxon>Agaricomycetes</taxon>
        <taxon>Agaricomycetidae</taxon>
        <taxon>Agaricales</taxon>
        <taxon>Agaricineae</taxon>
        <taxon>Hydnangiaceae</taxon>
        <taxon>Laccaria</taxon>
    </lineage>
</organism>
<reference evidence="3 4" key="1">
    <citation type="submission" date="2014-04" db="EMBL/GenBank/DDBJ databases">
        <authorList>
            <consortium name="DOE Joint Genome Institute"/>
            <person name="Kuo A."/>
            <person name="Kohler A."/>
            <person name="Nagy L.G."/>
            <person name="Floudas D."/>
            <person name="Copeland A."/>
            <person name="Barry K.W."/>
            <person name="Cichocki N."/>
            <person name="Veneault-Fourrey C."/>
            <person name="LaButti K."/>
            <person name="Lindquist E.A."/>
            <person name="Lipzen A."/>
            <person name="Lundell T."/>
            <person name="Morin E."/>
            <person name="Murat C."/>
            <person name="Sun H."/>
            <person name="Tunlid A."/>
            <person name="Henrissat B."/>
            <person name="Grigoriev I.V."/>
            <person name="Hibbett D.S."/>
            <person name="Martin F."/>
            <person name="Nordberg H.P."/>
            <person name="Cantor M.N."/>
            <person name="Hua S.X."/>
        </authorList>
    </citation>
    <scope>NUCLEOTIDE SEQUENCE [LARGE SCALE GENOMIC DNA]</scope>
    <source>
        <strain evidence="3 4">LaAM-08-1</strain>
    </source>
</reference>
<feature type="compositionally biased region" description="Polar residues" evidence="1">
    <location>
        <begin position="202"/>
        <end position="212"/>
    </location>
</feature>
<dbReference type="GO" id="GO:0006281">
    <property type="term" value="P:DNA repair"/>
    <property type="evidence" value="ECO:0007669"/>
    <property type="project" value="TreeGrafter"/>
</dbReference>
<dbReference type="EMBL" id="KN838994">
    <property type="protein sequence ID" value="KIJ91547.1"/>
    <property type="molecule type" value="Genomic_DNA"/>
</dbReference>
<evidence type="ECO:0000259" key="2">
    <source>
        <dbReference type="SMART" id="SM01373"/>
    </source>
</evidence>
<feature type="compositionally biased region" description="Basic residues" evidence="1">
    <location>
        <begin position="466"/>
        <end position="476"/>
    </location>
</feature>
<dbReference type="InterPro" id="IPR037445">
    <property type="entry name" value="MAGE"/>
</dbReference>
<feature type="compositionally biased region" description="Low complexity" evidence="1">
    <location>
        <begin position="528"/>
        <end position="542"/>
    </location>
</feature>
<feature type="compositionally biased region" description="Acidic residues" evidence="1">
    <location>
        <begin position="171"/>
        <end position="187"/>
    </location>
</feature>
<dbReference type="Proteomes" id="UP000054477">
    <property type="component" value="Unassembled WGS sequence"/>
</dbReference>
<dbReference type="Gene3D" id="1.10.10.1210">
    <property type="entry name" value="MAGE homology domain, winged helix WH2 motif"/>
    <property type="match status" value="1"/>
</dbReference>
<dbReference type="GO" id="GO:0005634">
    <property type="term" value="C:nucleus"/>
    <property type="evidence" value="ECO:0007669"/>
    <property type="project" value="TreeGrafter"/>
</dbReference>
<dbReference type="OrthoDB" id="205198at2759"/>
<dbReference type="SMART" id="SM01373">
    <property type="entry name" value="MAGE"/>
    <property type="match status" value="1"/>
</dbReference>
<proteinExistence type="predicted"/>
<feature type="region of interest" description="Disordered" evidence="1">
    <location>
        <begin position="153"/>
        <end position="212"/>
    </location>
</feature>
<evidence type="ECO:0000256" key="1">
    <source>
        <dbReference type="SAM" id="MobiDB-lite"/>
    </source>
</evidence>
<feature type="region of interest" description="Disordered" evidence="1">
    <location>
        <begin position="462"/>
        <end position="481"/>
    </location>
</feature>
<sequence length="571" mass="62736">MDAEERPEGFAAERETEEGVVREDVGGAPESAIREEQWISLLREAWAMEASWEVGWGPEEEIHGAVFSLDCGRGKEGKTLIAIGMQCDSLWRGEDNRNQENRDCQSLTTLALRLQTFHAHTAFQVSVLENAPTDASNAARCYSTSTSSSFSVISEPAGATVSRRKARKVEEDPEEDEEDERDEDEDGAGGQMDVDGEDNGDPISTTFDRSKPFTNPFWTNRTLGANPITLSDWLSSASTNGLHCLRNYLPIVLDANASPAFNGVFFAAQEKLRKVFSMELVEIPSRAGLDQENNTNGNEEGLAETRRATGVKKKSVALGLKTYMLRSCLHPLIIERAALTDEQILEQELADTPFDDSDDEDDNGADDDERRPRPYGSLVSWSTTDQLGPFGILYVILALILVSGRVMTDVDLRTQLKRLRLLSTAGRSPVHFTTSSTHRSMSLDAYLTHLQQKGFLDRQQVGDHAAKKKGAGKRIRATQAEDAEEGRTWEWRWGPRAACEVGEEGIAKFVAEFMVGNTDADEDEDAEGNAAGGARRWRAGGAAAANGREDKLKRMLAGVEKAAGGKLAECR</sequence>
<keyword evidence="4" id="KW-1185">Reference proteome</keyword>
<name>A0A0C9X4Y6_9AGAR</name>
<dbReference type="InterPro" id="IPR041899">
    <property type="entry name" value="MAGE_WH2"/>
</dbReference>
<feature type="region of interest" description="Disordered" evidence="1">
    <location>
        <begin position="1"/>
        <end position="27"/>
    </location>
</feature>
<dbReference type="PANTHER" id="PTHR11736:SF14">
    <property type="entry name" value="NSE3 HOMOLOG, SMC5-SMC6 COMPLEX COMPONENT"/>
    <property type="match status" value="1"/>
</dbReference>
<reference evidence="4" key="2">
    <citation type="submission" date="2015-01" db="EMBL/GenBank/DDBJ databases">
        <title>Evolutionary Origins and Diversification of the Mycorrhizal Mutualists.</title>
        <authorList>
            <consortium name="DOE Joint Genome Institute"/>
            <consortium name="Mycorrhizal Genomics Consortium"/>
            <person name="Kohler A."/>
            <person name="Kuo A."/>
            <person name="Nagy L.G."/>
            <person name="Floudas D."/>
            <person name="Copeland A."/>
            <person name="Barry K.W."/>
            <person name="Cichocki N."/>
            <person name="Veneault-Fourrey C."/>
            <person name="LaButti K."/>
            <person name="Lindquist E.A."/>
            <person name="Lipzen A."/>
            <person name="Lundell T."/>
            <person name="Morin E."/>
            <person name="Murat C."/>
            <person name="Riley R."/>
            <person name="Ohm R."/>
            <person name="Sun H."/>
            <person name="Tunlid A."/>
            <person name="Henrissat B."/>
            <person name="Grigoriev I.V."/>
            <person name="Hibbett D.S."/>
            <person name="Martin F."/>
        </authorList>
    </citation>
    <scope>NUCLEOTIDE SEQUENCE [LARGE SCALE GENOMIC DNA]</scope>
    <source>
        <strain evidence="4">LaAM-08-1</strain>
    </source>
</reference>